<dbReference type="EMBL" id="FPJE01000035">
    <property type="protein sequence ID" value="SFW75476.1"/>
    <property type="molecule type" value="Genomic_DNA"/>
</dbReference>
<sequence length="85" mass="9495">MPKNPLSEEFATSLSKPSIKRKKRKTPLRGVSRLLTSLTSFIAARPKRFKQVTKISSMLTNIALEPLKDLYGALAEAGLYKVAYQ</sequence>
<proteinExistence type="predicted"/>
<reference evidence="2 3" key="1">
    <citation type="submission" date="2016-11" db="EMBL/GenBank/DDBJ databases">
        <authorList>
            <person name="Jaros S."/>
            <person name="Januszkiewicz K."/>
            <person name="Wedrychowicz H."/>
        </authorList>
    </citation>
    <scope>NUCLEOTIDE SEQUENCE [LARGE SCALE GENOMIC DNA]</scope>
    <source>
        <strain evidence="2 3">CGMCC 1.12145</strain>
    </source>
</reference>
<organism evidence="2 3">
    <name type="scientific">Sinomicrobium oceani</name>
    <dbReference type="NCBI Taxonomy" id="1150368"/>
    <lineage>
        <taxon>Bacteria</taxon>
        <taxon>Pseudomonadati</taxon>
        <taxon>Bacteroidota</taxon>
        <taxon>Flavobacteriia</taxon>
        <taxon>Flavobacteriales</taxon>
        <taxon>Flavobacteriaceae</taxon>
        <taxon>Sinomicrobium</taxon>
    </lineage>
</organism>
<protein>
    <submittedName>
        <fullName evidence="2">Uncharacterized protein</fullName>
    </submittedName>
</protein>
<dbReference type="RefSeq" id="WP_072319227.1">
    <property type="nucleotide sequence ID" value="NZ_FPJE01000035.1"/>
</dbReference>
<evidence type="ECO:0000256" key="1">
    <source>
        <dbReference type="SAM" id="MobiDB-lite"/>
    </source>
</evidence>
<evidence type="ECO:0000313" key="2">
    <source>
        <dbReference type="EMBL" id="SFW75476.1"/>
    </source>
</evidence>
<evidence type="ECO:0000313" key="3">
    <source>
        <dbReference type="Proteomes" id="UP000182248"/>
    </source>
</evidence>
<name>A0A1K1RUH4_9FLAO</name>
<dbReference type="AlphaFoldDB" id="A0A1K1RUH4"/>
<accession>A0A1K1RUH4</accession>
<keyword evidence="3" id="KW-1185">Reference proteome</keyword>
<dbReference type="Proteomes" id="UP000182248">
    <property type="component" value="Unassembled WGS sequence"/>
</dbReference>
<feature type="region of interest" description="Disordered" evidence="1">
    <location>
        <begin position="1"/>
        <end position="26"/>
    </location>
</feature>
<gene>
    <name evidence="2" type="ORF">SAMN02927921_03993</name>
</gene>